<gene>
    <name evidence="6" type="ORF">GCM10007414_03860</name>
</gene>
<name>A0ABQ1HWM1_9ALTE</name>
<dbReference type="EMBL" id="BMDY01000002">
    <property type="protein sequence ID" value="GGA94400.1"/>
    <property type="molecule type" value="Genomic_DNA"/>
</dbReference>
<dbReference type="Proteomes" id="UP000651977">
    <property type="component" value="Unassembled WGS sequence"/>
</dbReference>
<keyword evidence="2" id="KW-0863">Zinc-finger</keyword>
<dbReference type="RefSeq" id="WP_055731418.1">
    <property type="nucleotide sequence ID" value="NZ_BMDY01000002.1"/>
</dbReference>
<evidence type="ECO:0000313" key="7">
    <source>
        <dbReference type="Proteomes" id="UP000651977"/>
    </source>
</evidence>
<accession>A0ABQ1HWM1</accession>
<keyword evidence="1" id="KW-0479">Metal-binding</keyword>
<evidence type="ECO:0000256" key="3">
    <source>
        <dbReference type="ARBA" id="ARBA00022833"/>
    </source>
</evidence>
<keyword evidence="3" id="KW-0862">Zinc</keyword>
<dbReference type="InterPro" id="IPR000962">
    <property type="entry name" value="Znf_DskA_TraR"/>
</dbReference>
<dbReference type="PROSITE" id="PS01102">
    <property type="entry name" value="ZF_DKSA_1"/>
    <property type="match status" value="1"/>
</dbReference>
<evidence type="ECO:0000259" key="5">
    <source>
        <dbReference type="Pfam" id="PF01258"/>
    </source>
</evidence>
<proteinExistence type="predicted"/>
<dbReference type="Pfam" id="PF01258">
    <property type="entry name" value="zf-dskA_traR"/>
    <property type="match status" value="1"/>
</dbReference>
<dbReference type="InterPro" id="IPR020458">
    <property type="entry name" value="Znf_DskA_TraR_CS"/>
</dbReference>
<dbReference type="Gene3D" id="1.20.120.910">
    <property type="entry name" value="DksA, coiled-coil domain"/>
    <property type="match status" value="1"/>
</dbReference>
<organism evidence="6 7">
    <name type="scientific">Agarivorans gilvus</name>
    <dbReference type="NCBI Taxonomy" id="680279"/>
    <lineage>
        <taxon>Bacteria</taxon>
        <taxon>Pseudomonadati</taxon>
        <taxon>Pseudomonadota</taxon>
        <taxon>Gammaproteobacteria</taxon>
        <taxon>Alteromonadales</taxon>
        <taxon>Alteromonadaceae</taxon>
        <taxon>Agarivorans</taxon>
    </lineage>
</organism>
<evidence type="ECO:0000256" key="2">
    <source>
        <dbReference type="ARBA" id="ARBA00022771"/>
    </source>
</evidence>
<dbReference type="PROSITE" id="PS51128">
    <property type="entry name" value="ZF_DKSA_2"/>
    <property type="match status" value="1"/>
</dbReference>
<dbReference type="SUPFAM" id="SSF57716">
    <property type="entry name" value="Glucocorticoid receptor-like (DNA-binding domain)"/>
    <property type="match status" value="1"/>
</dbReference>
<reference evidence="7" key="1">
    <citation type="journal article" date="2019" name="Int. J. Syst. Evol. Microbiol.">
        <title>The Global Catalogue of Microorganisms (GCM) 10K type strain sequencing project: providing services to taxonomists for standard genome sequencing and annotation.</title>
        <authorList>
            <consortium name="The Broad Institute Genomics Platform"/>
            <consortium name="The Broad Institute Genome Sequencing Center for Infectious Disease"/>
            <person name="Wu L."/>
            <person name="Ma J."/>
        </authorList>
    </citation>
    <scope>NUCLEOTIDE SEQUENCE [LARGE SCALE GENOMIC DNA]</scope>
    <source>
        <strain evidence="7">CGMCC 1.10131</strain>
    </source>
</reference>
<feature type="domain" description="Zinc finger DksA/TraR C4-type" evidence="5">
    <location>
        <begin position="80"/>
        <end position="112"/>
    </location>
</feature>
<evidence type="ECO:0000256" key="1">
    <source>
        <dbReference type="ARBA" id="ARBA00022723"/>
    </source>
</evidence>
<keyword evidence="7" id="KW-1185">Reference proteome</keyword>
<evidence type="ECO:0000256" key="4">
    <source>
        <dbReference type="PROSITE-ProRule" id="PRU00510"/>
    </source>
</evidence>
<evidence type="ECO:0000313" key="6">
    <source>
        <dbReference type="EMBL" id="GGA94400.1"/>
    </source>
</evidence>
<comment type="caution">
    <text evidence="6">The sequence shown here is derived from an EMBL/GenBank/DDBJ whole genome shotgun (WGS) entry which is preliminary data.</text>
</comment>
<sequence>MEIRDYQLRLTQQFEQLKFEIISFLTASNNASLKLAAEKLQLLNNEQVIDELVKLEIGELKAQLKQMQRVSAALCQIDLGLYGLCSDCEENIELERLNNDPSTQRCQRCSDKHRLSKRSDSFAL</sequence>
<protein>
    <submittedName>
        <fullName evidence="6">RNA polymerase-binding protein DksA</fullName>
    </submittedName>
</protein>
<feature type="zinc finger region" description="dksA C4-type" evidence="4">
    <location>
        <begin position="85"/>
        <end position="109"/>
    </location>
</feature>